<evidence type="ECO:0000313" key="3">
    <source>
        <dbReference type="Proteomes" id="UP000198749"/>
    </source>
</evidence>
<feature type="transmembrane region" description="Helical" evidence="1">
    <location>
        <begin position="94"/>
        <end position="112"/>
    </location>
</feature>
<proteinExistence type="predicted"/>
<reference evidence="3" key="1">
    <citation type="submission" date="2016-10" db="EMBL/GenBank/DDBJ databases">
        <authorList>
            <person name="Varghese N."/>
            <person name="Submissions S."/>
        </authorList>
    </citation>
    <scope>NUCLEOTIDE SEQUENCE [LARGE SCALE GENOMIC DNA]</scope>
    <source>
        <strain evidence="3">DSM 18887</strain>
    </source>
</reference>
<organism evidence="2 3">
    <name type="scientific">Amphritea atlantica</name>
    <dbReference type="NCBI Taxonomy" id="355243"/>
    <lineage>
        <taxon>Bacteria</taxon>
        <taxon>Pseudomonadati</taxon>
        <taxon>Pseudomonadota</taxon>
        <taxon>Gammaproteobacteria</taxon>
        <taxon>Oceanospirillales</taxon>
        <taxon>Oceanospirillaceae</taxon>
        <taxon>Amphritea</taxon>
    </lineage>
</organism>
<dbReference type="Proteomes" id="UP000198749">
    <property type="component" value="Unassembled WGS sequence"/>
</dbReference>
<dbReference type="EMBL" id="FOGB01000009">
    <property type="protein sequence ID" value="SEQ86481.1"/>
    <property type="molecule type" value="Genomic_DNA"/>
</dbReference>
<evidence type="ECO:0000256" key="1">
    <source>
        <dbReference type="SAM" id="Phobius"/>
    </source>
</evidence>
<gene>
    <name evidence="2" type="ORF">SAMN03080615_03032</name>
</gene>
<name>A0A1H9JHK7_9GAMM</name>
<protein>
    <submittedName>
        <fullName evidence="2">Uncharacterized protein</fullName>
    </submittedName>
</protein>
<evidence type="ECO:0000313" key="2">
    <source>
        <dbReference type="EMBL" id="SEQ86481.1"/>
    </source>
</evidence>
<keyword evidence="1" id="KW-0812">Transmembrane</keyword>
<dbReference type="AlphaFoldDB" id="A0A1H9JHK7"/>
<accession>A0A1H9JHK7</accession>
<keyword evidence="1" id="KW-0472">Membrane</keyword>
<keyword evidence="3" id="KW-1185">Reference proteome</keyword>
<feature type="transmembrane region" description="Helical" evidence="1">
    <location>
        <begin position="6"/>
        <end position="26"/>
    </location>
</feature>
<sequence length="114" mass="13195">MVFLTFWAVGILFVVIGFHFHCKFLARLKNNHTQLYSDLGKPGVFTKYPISTKLIIRDLSPNNLATKYSEFMAKKQWEELSDSELNKYASYRRYTQYILGALFFVAIISAGTKL</sequence>
<keyword evidence="1" id="KW-1133">Transmembrane helix</keyword>